<keyword evidence="3" id="KW-0285">Flavoprotein</keyword>
<dbReference type="EMBL" id="BAABAK010000015">
    <property type="protein sequence ID" value="GAA3972467.1"/>
    <property type="molecule type" value="Genomic_DNA"/>
</dbReference>
<evidence type="ECO:0000313" key="7">
    <source>
        <dbReference type="Proteomes" id="UP001501081"/>
    </source>
</evidence>
<accession>A0ABP7PWC6</accession>
<dbReference type="PANTHER" id="PTHR13847:SF286">
    <property type="entry name" value="D-AMINO ACID DEHYDROGENASE"/>
    <property type="match status" value="1"/>
</dbReference>
<reference evidence="7" key="1">
    <citation type="journal article" date="2019" name="Int. J. Syst. Evol. Microbiol.">
        <title>The Global Catalogue of Microorganisms (GCM) 10K type strain sequencing project: providing services to taxonomists for standard genome sequencing and annotation.</title>
        <authorList>
            <consortium name="The Broad Institute Genomics Platform"/>
            <consortium name="The Broad Institute Genome Sequencing Center for Infectious Disease"/>
            <person name="Wu L."/>
            <person name="Ma J."/>
        </authorList>
    </citation>
    <scope>NUCLEOTIDE SEQUENCE [LARGE SCALE GENOMIC DNA]</scope>
    <source>
        <strain evidence="7">JCM 17338</strain>
    </source>
</reference>
<protein>
    <submittedName>
        <fullName evidence="6">TIGR03364 family FAD-dependent oxidoreductase</fullName>
    </submittedName>
</protein>
<dbReference type="InterPro" id="IPR017741">
    <property type="entry name" value="FAD-dependent_OxRdtase_HpnW"/>
</dbReference>
<proteinExistence type="inferred from homology"/>
<dbReference type="InterPro" id="IPR006076">
    <property type="entry name" value="FAD-dep_OxRdtase"/>
</dbReference>
<evidence type="ECO:0000256" key="3">
    <source>
        <dbReference type="ARBA" id="ARBA00022630"/>
    </source>
</evidence>
<evidence type="ECO:0000259" key="5">
    <source>
        <dbReference type="Pfam" id="PF01266"/>
    </source>
</evidence>
<evidence type="ECO:0000256" key="1">
    <source>
        <dbReference type="ARBA" id="ARBA00001974"/>
    </source>
</evidence>
<comment type="cofactor">
    <cofactor evidence="1">
        <name>FAD</name>
        <dbReference type="ChEBI" id="CHEBI:57692"/>
    </cofactor>
</comment>
<dbReference type="InterPro" id="IPR036188">
    <property type="entry name" value="FAD/NAD-bd_sf"/>
</dbReference>
<evidence type="ECO:0000256" key="2">
    <source>
        <dbReference type="ARBA" id="ARBA00009410"/>
    </source>
</evidence>
<keyword evidence="4" id="KW-0560">Oxidoreductase</keyword>
<keyword evidence="7" id="KW-1185">Reference proteome</keyword>
<dbReference type="SUPFAM" id="SSF51905">
    <property type="entry name" value="FAD/NAD(P)-binding domain"/>
    <property type="match status" value="1"/>
</dbReference>
<feature type="domain" description="FAD dependent oxidoreductase" evidence="5">
    <location>
        <begin position="7"/>
        <end position="375"/>
    </location>
</feature>
<sequence>MNKDNYDLIVIGGGILGTFHALHALKLGKKVLQLEKDNYPVGSTVRNFGQVIPSGMTGKWFEYGIRSLQIYQEIQGEFDISVRKNGSVYIGSDEDEVMLLHELKAHYDRLGYNQTMMNQKQVLEKYTSVRSSYAKEALFFGDEISVEPERMIYRLQEYMQQKFEYYLLLYNAPAIDCEPNGDGVRVKISNGNVFYAAKAIICNGYEFKLLFPDVFKESGQVISKLQMMRTTSLNPKGLAGNILTGLTIRRYESFEEYCPSFKSVKTPDHYLELREMGIHMLFKTAVDGSIIIGDSHEYADVNSFDNLGFNINSHINELMLAEAERIVDLEVRKIASSWAGYYPQHPDKHILEFDFDDCIHIRTCIGGKGMTAGAGYSEDSLHKIFNV</sequence>
<dbReference type="RefSeq" id="WP_344767701.1">
    <property type="nucleotide sequence ID" value="NZ_BAABAK010000015.1"/>
</dbReference>
<organism evidence="6 7">
    <name type="scientific">Pedobacter ginsengiterrae</name>
    <dbReference type="NCBI Taxonomy" id="871696"/>
    <lineage>
        <taxon>Bacteria</taxon>
        <taxon>Pseudomonadati</taxon>
        <taxon>Bacteroidota</taxon>
        <taxon>Sphingobacteriia</taxon>
        <taxon>Sphingobacteriales</taxon>
        <taxon>Sphingobacteriaceae</taxon>
        <taxon>Pedobacter</taxon>
    </lineage>
</organism>
<evidence type="ECO:0000256" key="4">
    <source>
        <dbReference type="ARBA" id="ARBA00023002"/>
    </source>
</evidence>
<comment type="similarity">
    <text evidence="2">Belongs to the DadA oxidoreductase family.</text>
</comment>
<evidence type="ECO:0000313" key="6">
    <source>
        <dbReference type="EMBL" id="GAA3972467.1"/>
    </source>
</evidence>
<dbReference type="Proteomes" id="UP001501081">
    <property type="component" value="Unassembled WGS sequence"/>
</dbReference>
<dbReference type="Pfam" id="PF01266">
    <property type="entry name" value="DAO"/>
    <property type="match status" value="1"/>
</dbReference>
<name>A0ABP7PWC6_9SPHI</name>
<dbReference type="Gene3D" id="3.30.9.10">
    <property type="entry name" value="D-Amino Acid Oxidase, subunit A, domain 2"/>
    <property type="match status" value="1"/>
</dbReference>
<comment type="caution">
    <text evidence="6">The sequence shown here is derived from an EMBL/GenBank/DDBJ whole genome shotgun (WGS) entry which is preliminary data.</text>
</comment>
<dbReference type="PANTHER" id="PTHR13847">
    <property type="entry name" value="SARCOSINE DEHYDROGENASE-RELATED"/>
    <property type="match status" value="1"/>
</dbReference>
<dbReference type="NCBIfam" id="TIGR03364">
    <property type="entry name" value="HpnW_proposed"/>
    <property type="match status" value="1"/>
</dbReference>
<dbReference type="Gene3D" id="3.50.50.60">
    <property type="entry name" value="FAD/NAD(P)-binding domain"/>
    <property type="match status" value="1"/>
</dbReference>
<gene>
    <name evidence="6" type="ORF">GCM10022246_25970</name>
</gene>